<evidence type="ECO:0000259" key="1">
    <source>
        <dbReference type="Pfam" id="PF00190"/>
    </source>
</evidence>
<dbReference type="Pfam" id="PF00190">
    <property type="entry name" value="Cupin_1"/>
    <property type="match status" value="1"/>
</dbReference>
<sequence>MLNPGPCSMLPSHLHLRGANYVVAILGTIQTYKSNKNGARTVQNTLHAGEMTIFPIGPIRTMMNIGCENAQLISALNSD</sequence>
<dbReference type="AlphaFoldDB" id="A0A072PSQ8"/>
<proteinExistence type="predicted"/>
<dbReference type="Proteomes" id="UP000027920">
    <property type="component" value="Unassembled WGS sequence"/>
</dbReference>
<dbReference type="InterPro" id="IPR006045">
    <property type="entry name" value="Cupin_1"/>
</dbReference>
<evidence type="ECO:0000313" key="2">
    <source>
        <dbReference type="EMBL" id="KEF62911.1"/>
    </source>
</evidence>
<dbReference type="VEuPathDB" id="FungiDB:A1O9_00885"/>
<dbReference type="SUPFAM" id="SSF51182">
    <property type="entry name" value="RmlC-like cupins"/>
    <property type="match status" value="1"/>
</dbReference>
<reference evidence="2 3" key="1">
    <citation type="submission" date="2013-03" db="EMBL/GenBank/DDBJ databases">
        <title>The Genome Sequence of Exophiala aquamarina CBS 119918.</title>
        <authorList>
            <consortium name="The Broad Institute Genomics Platform"/>
            <person name="Cuomo C."/>
            <person name="de Hoog S."/>
            <person name="Gorbushina A."/>
            <person name="Walker B."/>
            <person name="Young S.K."/>
            <person name="Zeng Q."/>
            <person name="Gargeya S."/>
            <person name="Fitzgerald M."/>
            <person name="Haas B."/>
            <person name="Abouelleil A."/>
            <person name="Allen A.W."/>
            <person name="Alvarado L."/>
            <person name="Arachchi H.M."/>
            <person name="Berlin A.M."/>
            <person name="Chapman S.B."/>
            <person name="Gainer-Dewar J."/>
            <person name="Goldberg J."/>
            <person name="Griggs A."/>
            <person name="Gujja S."/>
            <person name="Hansen M."/>
            <person name="Howarth C."/>
            <person name="Imamovic A."/>
            <person name="Ireland A."/>
            <person name="Larimer J."/>
            <person name="McCowan C."/>
            <person name="Murphy C."/>
            <person name="Pearson M."/>
            <person name="Poon T.W."/>
            <person name="Priest M."/>
            <person name="Roberts A."/>
            <person name="Saif S."/>
            <person name="Shea T."/>
            <person name="Sisk P."/>
            <person name="Sykes S."/>
            <person name="Wortman J."/>
            <person name="Nusbaum C."/>
            <person name="Birren B."/>
        </authorList>
    </citation>
    <scope>NUCLEOTIDE SEQUENCE [LARGE SCALE GENOMIC DNA]</scope>
    <source>
        <strain evidence="2 3">CBS 119918</strain>
    </source>
</reference>
<dbReference type="RefSeq" id="XP_013265501.1">
    <property type="nucleotide sequence ID" value="XM_013410047.1"/>
</dbReference>
<dbReference type="InterPro" id="IPR011051">
    <property type="entry name" value="RmlC_Cupin_sf"/>
</dbReference>
<feature type="domain" description="Cupin type-1" evidence="1">
    <location>
        <begin position="6"/>
        <end position="78"/>
    </location>
</feature>
<dbReference type="HOGENOM" id="CLU_2606027_0_0_1"/>
<accession>A0A072PSQ8</accession>
<keyword evidence="3" id="KW-1185">Reference proteome</keyword>
<name>A0A072PSQ8_9EURO</name>
<dbReference type="InterPro" id="IPR014710">
    <property type="entry name" value="RmlC-like_jellyroll"/>
</dbReference>
<evidence type="ECO:0000313" key="3">
    <source>
        <dbReference type="Proteomes" id="UP000027920"/>
    </source>
</evidence>
<protein>
    <recommendedName>
        <fullName evidence="1">Cupin type-1 domain-containing protein</fullName>
    </recommendedName>
</protein>
<gene>
    <name evidence="2" type="ORF">A1O9_00885</name>
</gene>
<dbReference type="Gene3D" id="2.60.120.10">
    <property type="entry name" value="Jelly Rolls"/>
    <property type="match status" value="1"/>
</dbReference>
<organism evidence="2 3">
    <name type="scientific">Exophiala aquamarina CBS 119918</name>
    <dbReference type="NCBI Taxonomy" id="1182545"/>
    <lineage>
        <taxon>Eukaryota</taxon>
        <taxon>Fungi</taxon>
        <taxon>Dikarya</taxon>
        <taxon>Ascomycota</taxon>
        <taxon>Pezizomycotina</taxon>
        <taxon>Eurotiomycetes</taxon>
        <taxon>Chaetothyriomycetidae</taxon>
        <taxon>Chaetothyriales</taxon>
        <taxon>Herpotrichiellaceae</taxon>
        <taxon>Exophiala</taxon>
    </lineage>
</organism>
<dbReference type="OrthoDB" id="1921208at2759"/>
<dbReference type="EMBL" id="AMGV01000001">
    <property type="protein sequence ID" value="KEF62911.1"/>
    <property type="molecule type" value="Genomic_DNA"/>
</dbReference>
<dbReference type="STRING" id="1182545.A0A072PSQ8"/>
<dbReference type="GeneID" id="25275835"/>
<comment type="caution">
    <text evidence="2">The sequence shown here is derived from an EMBL/GenBank/DDBJ whole genome shotgun (WGS) entry which is preliminary data.</text>
</comment>